<dbReference type="RefSeq" id="WP_153467318.1">
    <property type="nucleotide sequence ID" value="NZ_WBOF01000002.1"/>
</dbReference>
<keyword evidence="4" id="KW-1185">Reference proteome</keyword>
<name>A0A6N7L196_9ACTN</name>
<feature type="region of interest" description="Disordered" evidence="1">
    <location>
        <begin position="43"/>
        <end position="70"/>
    </location>
</feature>
<evidence type="ECO:0000313" key="3">
    <source>
        <dbReference type="EMBL" id="MQS16467.1"/>
    </source>
</evidence>
<dbReference type="AlphaFoldDB" id="A0A6N7L196"/>
<dbReference type="OrthoDB" id="3742379at2"/>
<feature type="compositionally biased region" description="Gly residues" evidence="1">
    <location>
        <begin position="50"/>
        <end position="70"/>
    </location>
</feature>
<feature type="chain" id="PRO_5026809581" description="ATP/GTP-binding protein" evidence="2">
    <location>
        <begin position="28"/>
        <end position="313"/>
    </location>
</feature>
<sequence>MLRRGTALFGAGLVGLAMFVAAPAAQAGGGECKEKINDVCVSVDLPGTPPGSGNGGGNGGGGSGGGGGGSAACTWQGQTVPCNSPDWGWFNAESGCYYNLMNPQPDPTSWVWVGHKPGDGAIYGRTCPFGYEGDSAPNGPVWLESPPPGFGGGGPTPAQLAQEIFATMDFKLPDIGTAPEKGAKGVIGMPVWLWAKPAEASWGPWTKSKSAGSLSVTLTAKVTQIDWTMGDGGSRTCTVPGTPYTPDKGAAQSPDCGYRYTTTSAGKPDGKFQVSATTTWAVHWEGGGQQGDLPAIKKTANTALTVGEVQVLN</sequence>
<evidence type="ECO:0000256" key="2">
    <source>
        <dbReference type="SAM" id="SignalP"/>
    </source>
</evidence>
<protein>
    <recommendedName>
        <fullName evidence="5">ATP/GTP-binding protein</fullName>
    </recommendedName>
</protein>
<dbReference type="Proteomes" id="UP000450000">
    <property type="component" value="Unassembled WGS sequence"/>
</dbReference>
<evidence type="ECO:0000313" key="4">
    <source>
        <dbReference type="Proteomes" id="UP000450000"/>
    </source>
</evidence>
<comment type="caution">
    <text evidence="3">The sequence shown here is derived from an EMBL/GenBank/DDBJ whole genome shotgun (WGS) entry which is preliminary data.</text>
</comment>
<keyword evidence="2" id="KW-0732">Signal</keyword>
<evidence type="ECO:0008006" key="5">
    <source>
        <dbReference type="Google" id="ProtNLM"/>
    </source>
</evidence>
<dbReference type="EMBL" id="WBOF01000002">
    <property type="protein sequence ID" value="MQS16467.1"/>
    <property type="molecule type" value="Genomic_DNA"/>
</dbReference>
<gene>
    <name evidence="3" type="ORF">F7Q99_30805</name>
</gene>
<accession>A0A6N7L196</accession>
<evidence type="ECO:0000256" key="1">
    <source>
        <dbReference type="SAM" id="MobiDB-lite"/>
    </source>
</evidence>
<organism evidence="3 4">
    <name type="scientific">Streptomyces kaniharaensis</name>
    <dbReference type="NCBI Taxonomy" id="212423"/>
    <lineage>
        <taxon>Bacteria</taxon>
        <taxon>Bacillati</taxon>
        <taxon>Actinomycetota</taxon>
        <taxon>Actinomycetes</taxon>
        <taxon>Kitasatosporales</taxon>
        <taxon>Streptomycetaceae</taxon>
        <taxon>Streptomyces</taxon>
    </lineage>
</organism>
<feature type="signal peptide" evidence="2">
    <location>
        <begin position="1"/>
        <end position="27"/>
    </location>
</feature>
<proteinExistence type="predicted"/>
<reference evidence="3 4" key="1">
    <citation type="submission" date="2019-09" db="EMBL/GenBank/DDBJ databases">
        <title>Genome Sequences of Streptomyces kaniharaensis ATCC 21070.</title>
        <authorList>
            <person name="Zhu W."/>
            <person name="De Crecy-Lagard V."/>
            <person name="Richards N.G."/>
        </authorList>
    </citation>
    <scope>NUCLEOTIDE SEQUENCE [LARGE SCALE GENOMIC DNA]</scope>
    <source>
        <strain evidence="3 4">SF-557</strain>
    </source>
</reference>